<keyword evidence="2" id="KW-1185">Reference proteome</keyword>
<name>A0AAV1RAR6_9ROSI</name>
<gene>
    <name evidence="1" type="ORF">DCAF_LOCUS7345</name>
</gene>
<dbReference type="Proteomes" id="UP001314170">
    <property type="component" value="Unassembled WGS sequence"/>
</dbReference>
<dbReference type="AlphaFoldDB" id="A0AAV1RAR6"/>
<reference evidence="1 2" key="1">
    <citation type="submission" date="2024-01" db="EMBL/GenBank/DDBJ databases">
        <authorList>
            <person name="Waweru B."/>
        </authorList>
    </citation>
    <scope>NUCLEOTIDE SEQUENCE [LARGE SCALE GENOMIC DNA]</scope>
</reference>
<dbReference type="EMBL" id="CAWUPB010000913">
    <property type="protein sequence ID" value="CAK7329590.1"/>
    <property type="molecule type" value="Genomic_DNA"/>
</dbReference>
<comment type="caution">
    <text evidence="1">The sequence shown here is derived from an EMBL/GenBank/DDBJ whole genome shotgun (WGS) entry which is preliminary data.</text>
</comment>
<accession>A0AAV1RAR6</accession>
<evidence type="ECO:0000313" key="2">
    <source>
        <dbReference type="Proteomes" id="UP001314170"/>
    </source>
</evidence>
<proteinExistence type="predicted"/>
<evidence type="ECO:0000313" key="1">
    <source>
        <dbReference type="EMBL" id="CAK7329590.1"/>
    </source>
</evidence>
<organism evidence="1 2">
    <name type="scientific">Dovyalis caffra</name>
    <dbReference type="NCBI Taxonomy" id="77055"/>
    <lineage>
        <taxon>Eukaryota</taxon>
        <taxon>Viridiplantae</taxon>
        <taxon>Streptophyta</taxon>
        <taxon>Embryophyta</taxon>
        <taxon>Tracheophyta</taxon>
        <taxon>Spermatophyta</taxon>
        <taxon>Magnoliopsida</taxon>
        <taxon>eudicotyledons</taxon>
        <taxon>Gunneridae</taxon>
        <taxon>Pentapetalae</taxon>
        <taxon>rosids</taxon>
        <taxon>fabids</taxon>
        <taxon>Malpighiales</taxon>
        <taxon>Salicaceae</taxon>
        <taxon>Flacourtieae</taxon>
        <taxon>Dovyalis</taxon>
    </lineage>
</organism>
<sequence length="82" mass="8869">MASDNNLETHAILTKATMKAKIVTDLKCLANKAFAILATFASFAINVENVDMAFIKTNAITKIIEGLDLSSNDIKDLIAILE</sequence>
<protein>
    <submittedName>
        <fullName evidence="1">Uncharacterized protein</fullName>
    </submittedName>
</protein>